<proteinExistence type="predicted"/>
<protein>
    <submittedName>
        <fullName evidence="1">DUF2218 domain-containing protein</fullName>
    </submittedName>
</protein>
<dbReference type="PIRSF" id="PIRSF028291">
    <property type="entry name" value="UCP028291"/>
    <property type="match status" value="1"/>
</dbReference>
<dbReference type="Gene3D" id="3.30.310.50">
    <property type="entry name" value="Alpha-D-phosphohexomutase, C-terminal domain"/>
    <property type="match status" value="1"/>
</dbReference>
<evidence type="ECO:0000313" key="1">
    <source>
        <dbReference type="EMBL" id="MBE0399984.1"/>
    </source>
</evidence>
<dbReference type="InterPro" id="IPR014543">
    <property type="entry name" value="UCP028291"/>
</dbReference>
<keyword evidence="2" id="KW-1185">Reference proteome</keyword>
<evidence type="ECO:0000313" key="2">
    <source>
        <dbReference type="Proteomes" id="UP001645039"/>
    </source>
</evidence>
<sequence>MPLSRAKIETASAQRLINRLCKHWAHKLDVEQDDQQGKITFAMGACLMRAESGTLLIAIEALEEEHLDELEGVVERHLIRMAGDEEIVVVWEN</sequence>
<dbReference type="RefSeq" id="WP_096276257.1">
    <property type="nucleotide sequence ID" value="NZ_CBCSBM010000007.1"/>
</dbReference>
<organism evidence="1 2">
    <name type="scientific">Halomonas casei</name>
    <dbReference type="NCBI Taxonomy" id="2742613"/>
    <lineage>
        <taxon>Bacteria</taxon>
        <taxon>Pseudomonadati</taxon>
        <taxon>Pseudomonadota</taxon>
        <taxon>Gammaproteobacteria</taxon>
        <taxon>Oceanospirillales</taxon>
        <taxon>Halomonadaceae</taxon>
        <taxon>Halomonas</taxon>
    </lineage>
</organism>
<dbReference type="Proteomes" id="UP001645039">
    <property type="component" value="Unassembled WGS sequence"/>
</dbReference>
<name>A0ABR9F0V0_9GAMM</name>
<dbReference type="EMBL" id="RRZD01000006">
    <property type="protein sequence ID" value="MBE0399984.1"/>
    <property type="molecule type" value="Genomic_DNA"/>
</dbReference>
<gene>
    <name evidence="1" type="ORF">EI168_07650</name>
</gene>
<comment type="caution">
    <text evidence="1">The sequence shown here is derived from an EMBL/GenBank/DDBJ whole genome shotgun (WGS) entry which is preliminary data.</text>
</comment>
<reference evidence="1 2" key="1">
    <citation type="submission" date="2020-07" db="EMBL/GenBank/DDBJ databases">
        <title>Halophilic bacteria isolated from french cheeses.</title>
        <authorList>
            <person name="Kothe C.I."/>
            <person name="Farah-Kraiem B."/>
            <person name="Renault P."/>
            <person name="Dridi B."/>
        </authorList>
    </citation>
    <scope>NUCLEOTIDE SEQUENCE [LARGE SCALE GENOMIC DNA]</scope>
    <source>
        <strain evidence="1 2">FME1</strain>
    </source>
</reference>
<dbReference type="Pfam" id="PF09981">
    <property type="entry name" value="DUF2218"/>
    <property type="match status" value="1"/>
</dbReference>
<accession>A0ABR9F0V0</accession>